<gene>
    <name evidence="1" type="ORF">PSYMO_10825</name>
</gene>
<evidence type="ECO:0000313" key="1">
    <source>
        <dbReference type="EMBL" id="EGH21960.1"/>
    </source>
</evidence>
<reference evidence="1 2" key="1">
    <citation type="journal article" date="2011" name="PLoS Pathog.">
        <title>Dynamic evolution of pathogenicity revealed by sequencing and comparative genomics of 19 Pseudomonas syringae isolates.</title>
        <authorList>
            <person name="Baltrus D.A."/>
            <person name="Nishimura M.T."/>
            <person name="Romanchuk A."/>
            <person name="Chang J.H."/>
            <person name="Mukhtar M.S."/>
            <person name="Cherkis K."/>
            <person name="Roach J."/>
            <person name="Grant S.R."/>
            <person name="Jones C.D."/>
            <person name="Dangl J.L."/>
        </authorList>
    </citation>
    <scope>NUCLEOTIDE SEQUENCE [LARGE SCALE GENOMIC DNA]</scope>
    <source>
        <strain evidence="1 2">301020</strain>
    </source>
</reference>
<dbReference type="EMBL" id="AEAG01000419">
    <property type="protein sequence ID" value="EGH21960.1"/>
    <property type="molecule type" value="Genomic_DNA"/>
</dbReference>
<dbReference type="AlphaFoldDB" id="A0A656G9G6"/>
<proteinExistence type="predicted"/>
<accession>A0A656G9G6</accession>
<organism evidence="1 2">
    <name type="scientific">Pseudomonas amygdali pv. mori str. 301020</name>
    <dbReference type="NCBI Taxonomy" id="629261"/>
    <lineage>
        <taxon>Bacteria</taxon>
        <taxon>Pseudomonadati</taxon>
        <taxon>Pseudomonadota</taxon>
        <taxon>Gammaproteobacteria</taxon>
        <taxon>Pseudomonadales</taxon>
        <taxon>Pseudomonadaceae</taxon>
        <taxon>Pseudomonas</taxon>
        <taxon>Pseudomonas amygdali</taxon>
    </lineage>
</organism>
<comment type="caution">
    <text evidence="1">The sequence shown here is derived from an EMBL/GenBank/DDBJ whole genome shotgun (WGS) entry which is preliminary data.</text>
</comment>
<name>A0A656G9G6_PSEA0</name>
<protein>
    <submittedName>
        <fullName evidence="1">Uncharacterized protein</fullName>
    </submittedName>
</protein>
<dbReference type="Proteomes" id="UP000003465">
    <property type="component" value="Unassembled WGS sequence"/>
</dbReference>
<sequence>MDMSGTCTLCGDADLIIHTLLALRGLGGFQKDTIKLIAGHGFLLA</sequence>
<evidence type="ECO:0000313" key="2">
    <source>
        <dbReference type="Proteomes" id="UP000003465"/>
    </source>
</evidence>